<dbReference type="OrthoDB" id="853015at2"/>
<name>A0A1I2NVL7_9BACT</name>
<proteinExistence type="predicted"/>
<feature type="transmembrane region" description="Helical" evidence="1">
    <location>
        <begin position="108"/>
        <end position="126"/>
    </location>
</feature>
<protein>
    <recommendedName>
        <fullName evidence="4">DUF2569 domain-containing protein</fullName>
    </recommendedName>
</protein>
<keyword evidence="1" id="KW-0812">Transmembrane</keyword>
<evidence type="ECO:0000313" key="2">
    <source>
        <dbReference type="EMBL" id="SFG07932.1"/>
    </source>
</evidence>
<evidence type="ECO:0000313" key="3">
    <source>
        <dbReference type="Proteomes" id="UP000198724"/>
    </source>
</evidence>
<dbReference type="EMBL" id="FOOT01000001">
    <property type="protein sequence ID" value="SFG07932.1"/>
    <property type="molecule type" value="Genomic_DNA"/>
</dbReference>
<evidence type="ECO:0000256" key="1">
    <source>
        <dbReference type="SAM" id="Phobius"/>
    </source>
</evidence>
<keyword evidence="1" id="KW-0472">Membrane</keyword>
<dbReference type="RefSeq" id="WP_092099230.1">
    <property type="nucleotide sequence ID" value="NZ_FOOT01000001.1"/>
</dbReference>
<dbReference type="Pfam" id="PF10754">
    <property type="entry name" value="DUF2569"/>
    <property type="match status" value="1"/>
</dbReference>
<dbReference type="InterPro" id="IPR019690">
    <property type="entry name" value="DUF2569"/>
</dbReference>
<sequence length="137" mass="15769">MKSILNENAFEDEGRKTGYGLWLYLLLFMVAYNGLKAAMGLFQNATLDLVNLIYSLLLVLIATATTVGFFARKRWTPLLFICFFLLNLVYLVYISIALSSKFPEQIDYFSLVRVVVMCIIVIPYMLRSERAKEVFVK</sequence>
<organism evidence="2 3">
    <name type="scientific">Pontibacter chinhatensis</name>
    <dbReference type="NCBI Taxonomy" id="1436961"/>
    <lineage>
        <taxon>Bacteria</taxon>
        <taxon>Pseudomonadati</taxon>
        <taxon>Bacteroidota</taxon>
        <taxon>Cytophagia</taxon>
        <taxon>Cytophagales</taxon>
        <taxon>Hymenobacteraceae</taxon>
        <taxon>Pontibacter</taxon>
    </lineage>
</organism>
<feature type="transmembrane region" description="Helical" evidence="1">
    <location>
        <begin position="21"/>
        <end position="43"/>
    </location>
</feature>
<feature type="transmembrane region" description="Helical" evidence="1">
    <location>
        <begin position="78"/>
        <end position="96"/>
    </location>
</feature>
<reference evidence="3" key="1">
    <citation type="submission" date="2016-10" db="EMBL/GenBank/DDBJ databases">
        <authorList>
            <person name="Varghese N."/>
            <person name="Submissions S."/>
        </authorList>
    </citation>
    <scope>NUCLEOTIDE SEQUENCE [LARGE SCALE GENOMIC DNA]</scope>
    <source>
        <strain evidence="3">LP51</strain>
    </source>
</reference>
<keyword evidence="1" id="KW-1133">Transmembrane helix</keyword>
<dbReference type="Proteomes" id="UP000198724">
    <property type="component" value="Unassembled WGS sequence"/>
</dbReference>
<dbReference type="AlphaFoldDB" id="A0A1I2NVL7"/>
<evidence type="ECO:0008006" key="4">
    <source>
        <dbReference type="Google" id="ProtNLM"/>
    </source>
</evidence>
<accession>A0A1I2NVL7</accession>
<gene>
    <name evidence="2" type="ORF">SAMN05421739_101862</name>
</gene>
<keyword evidence="3" id="KW-1185">Reference proteome</keyword>
<feature type="transmembrane region" description="Helical" evidence="1">
    <location>
        <begin position="49"/>
        <end position="71"/>
    </location>
</feature>